<organism evidence="2 3">
    <name type="scientific">Actinobacteria bacterium BACL2 MAG-120802-bin41</name>
    <dbReference type="NCBI Taxonomy" id="1655568"/>
    <lineage>
        <taxon>Bacteria</taxon>
        <taxon>Bacillati</taxon>
        <taxon>Actinomycetota</taxon>
        <taxon>Actinomycetes</taxon>
        <taxon>Actinomycetes incertae sedis</taxon>
        <taxon>ac1 cluster</taxon>
    </lineage>
</organism>
<sequence>MSIRNYRPRRDSRRRITPWRNFTLVAVLTVALALQLSYPLIEGERLRLVTIATVYWAAGAMLLHALFAYGFTYAIRFLLITFTYSLLVEQIGMRTTWPFGSYEYSPSLGYQIFDVPLVVPFAWIMMAHSVFIAARRVAPNFVFLVGGYGLMAWDFFLDPQMVSAGRWSWEISGRSVPFQPEIPLSNTFGWLLTGMGLMALLNIFLPKERRSLGSSRAVPEFFLAWSWIGGVVINIFHFDRPGVAFLGGSALGALVIWYFISVKYGRRD</sequence>
<protein>
    <recommendedName>
        <fullName evidence="4">Carotenoid biosynthesis protein</fullName>
    </recommendedName>
</protein>
<feature type="transmembrane region" description="Helical" evidence="1">
    <location>
        <begin position="74"/>
        <end position="93"/>
    </location>
</feature>
<keyword evidence="1" id="KW-0812">Transmembrane</keyword>
<evidence type="ECO:0008006" key="4">
    <source>
        <dbReference type="Google" id="ProtNLM"/>
    </source>
</evidence>
<dbReference type="PANTHER" id="PTHR39419">
    <property type="entry name" value="SLL0814 PROTEIN"/>
    <property type="match status" value="1"/>
</dbReference>
<dbReference type="AlphaFoldDB" id="A0A0R2P374"/>
<dbReference type="EMBL" id="LIAS01000011">
    <property type="protein sequence ID" value="KRO31227.1"/>
    <property type="molecule type" value="Genomic_DNA"/>
</dbReference>
<feature type="transmembrane region" description="Helical" evidence="1">
    <location>
        <begin position="187"/>
        <end position="205"/>
    </location>
</feature>
<evidence type="ECO:0000256" key="1">
    <source>
        <dbReference type="SAM" id="Phobius"/>
    </source>
</evidence>
<gene>
    <name evidence="2" type="ORF">ABR60_04960</name>
</gene>
<evidence type="ECO:0000313" key="3">
    <source>
        <dbReference type="Proteomes" id="UP000053941"/>
    </source>
</evidence>
<keyword evidence="1" id="KW-0472">Membrane</keyword>
<feature type="transmembrane region" description="Helical" evidence="1">
    <location>
        <begin position="141"/>
        <end position="157"/>
    </location>
</feature>
<dbReference type="Proteomes" id="UP000053941">
    <property type="component" value="Unassembled WGS sequence"/>
</dbReference>
<feature type="transmembrane region" description="Helical" evidence="1">
    <location>
        <begin position="21"/>
        <end position="41"/>
    </location>
</feature>
<dbReference type="Pfam" id="PF04240">
    <property type="entry name" value="Caroten_synth"/>
    <property type="match status" value="1"/>
</dbReference>
<evidence type="ECO:0000313" key="2">
    <source>
        <dbReference type="EMBL" id="KRO31227.1"/>
    </source>
</evidence>
<dbReference type="InterPro" id="IPR007354">
    <property type="entry name" value="CruF-like"/>
</dbReference>
<keyword evidence="1" id="KW-1133">Transmembrane helix</keyword>
<comment type="caution">
    <text evidence="2">The sequence shown here is derived from an EMBL/GenBank/DDBJ whole genome shotgun (WGS) entry which is preliminary data.</text>
</comment>
<feature type="transmembrane region" description="Helical" evidence="1">
    <location>
        <begin position="47"/>
        <end position="67"/>
    </location>
</feature>
<proteinExistence type="predicted"/>
<dbReference type="PANTHER" id="PTHR39419:SF1">
    <property type="entry name" value="SLL0814 PROTEIN"/>
    <property type="match status" value="1"/>
</dbReference>
<feature type="transmembrane region" description="Helical" evidence="1">
    <location>
        <begin position="113"/>
        <end position="134"/>
    </location>
</feature>
<reference evidence="2 3" key="1">
    <citation type="submission" date="2015-10" db="EMBL/GenBank/DDBJ databases">
        <title>Metagenome-Assembled Genomes uncover a global brackish microbiome.</title>
        <authorList>
            <person name="Hugerth L.W."/>
            <person name="Larsson J."/>
            <person name="Alneberg J."/>
            <person name="Lindh M.V."/>
            <person name="Legrand C."/>
            <person name="Pinhassi J."/>
            <person name="Andersson A.F."/>
        </authorList>
    </citation>
    <scope>NUCLEOTIDE SEQUENCE [LARGE SCALE GENOMIC DNA]</scope>
    <source>
        <strain evidence="2">BACL2 MAG-120802-bin41</strain>
    </source>
</reference>
<name>A0A0R2P374_9ACTN</name>
<feature type="transmembrane region" description="Helical" evidence="1">
    <location>
        <begin position="217"/>
        <end position="236"/>
    </location>
</feature>
<accession>A0A0R2P374</accession>
<feature type="transmembrane region" description="Helical" evidence="1">
    <location>
        <begin position="242"/>
        <end position="260"/>
    </location>
</feature>